<dbReference type="Pfam" id="PF02682">
    <property type="entry name" value="CT_C_D"/>
    <property type="match status" value="1"/>
</dbReference>
<dbReference type="GO" id="GO:0017168">
    <property type="term" value="F:5-oxoprolinase (ATP-hydrolyzing) activity"/>
    <property type="evidence" value="ECO:0007669"/>
    <property type="project" value="UniProtKB-EC"/>
</dbReference>
<dbReference type="InterPro" id="IPR010016">
    <property type="entry name" value="PxpB"/>
</dbReference>
<evidence type="ECO:0000256" key="3">
    <source>
        <dbReference type="ARBA" id="ARBA00022840"/>
    </source>
</evidence>
<keyword evidence="4" id="KW-0472">Membrane</keyword>
<evidence type="ECO:0000256" key="2">
    <source>
        <dbReference type="ARBA" id="ARBA00022801"/>
    </source>
</evidence>
<name>A0ABV8R5G9_9FLAO</name>
<evidence type="ECO:0000313" key="7">
    <source>
        <dbReference type="Proteomes" id="UP001595826"/>
    </source>
</evidence>
<dbReference type="SUPFAM" id="SSF160467">
    <property type="entry name" value="PH0987 N-terminal domain-like"/>
    <property type="match status" value="1"/>
</dbReference>
<dbReference type="InterPro" id="IPR029000">
    <property type="entry name" value="Cyclophilin-like_dom_sf"/>
</dbReference>
<keyword evidence="7" id="KW-1185">Reference proteome</keyword>
<sequence length="242" mass="28003">MTNQITYKQFGDNTILIEWEPIIDKNILSDIITYKEKILQSDLEYLDIIQAYNSLTIVFNFKVNNVKNKIFKLQSIYSSTLEIEKKALYKWEIPVCYDLDFGIDLKDISKKLKISIDEIIKLHTAPTYTIFFIGFLPGFFYLGGLDKKLFFDRKSTPRLHVDKGNVAIGGMQTGIYPNNSAGGWNIIGKTPIDFFNADKENPCFAKAGDEIKFRSISKEEFYQIEKDITVNVFKIHKTLKYD</sequence>
<organism evidence="6 7">
    <name type="scientific">Polaribacter marinivivus</name>
    <dbReference type="NCBI Taxonomy" id="1524260"/>
    <lineage>
        <taxon>Bacteria</taxon>
        <taxon>Pseudomonadati</taxon>
        <taxon>Bacteroidota</taxon>
        <taxon>Flavobacteriia</taxon>
        <taxon>Flavobacteriales</taxon>
        <taxon>Flavobacteriaceae</taxon>
    </lineage>
</organism>
<dbReference type="EC" id="3.5.2.9" evidence="6"/>
<dbReference type="PANTHER" id="PTHR34698">
    <property type="entry name" value="5-OXOPROLINASE SUBUNIT B"/>
    <property type="match status" value="1"/>
</dbReference>
<keyword evidence="4" id="KW-0812">Transmembrane</keyword>
<proteinExistence type="predicted"/>
<dbReference type="EMBL" id="JBHSCY010000001">
    <property type="protein sequence ID" value="MFC4267438.1"/>
    <property type="molecule type" value="Genomic_DNA"/>
</dbReference>
<keyword evidence="4" id="KW-1133">Transmembrane helix</keyword>
<gene>
    <name evidence="6" type="primary">pxpB</name>
    <name evidence="6" type="ORF">ACFOWD_00845</name>
</gene>
<accession>A0ABV8R5G9</accession>
<dbReference type="InterPro" id="IPR003833">
    <property type="entry name" value="CT_C_D"/>
</dbReference>
<keyword evidence="1" id="KW-0547">Nucleotide-binding</keyword>
<feature type="transmembrane region" description="Helical" evidence="4">
    <location>
        <begin position="125"/>
        <end position="145"/>
    </location>
</feature>
<evidence type="ECO:0000259" key="5">
    <source>
        <dbReference type="SMART" id="SM00796"/>
    </source>
</evidence>
<dbReference type="PANTHER" id="PTHR34698:SF2">
    <property type="entry name" value="5-OXOPROLINASE SUBUNIT B"/>
    <property type="match status" value="1"/>
</dbReference>
<comment type="caution">
    <text evidence="6">The sequence shown here is derived from an EMBL/GenBank/DDBJ whole genome shotgun (WGS) entry which is preliminary data.</text>
</comment>
<dbReference type="RefSeq" id="WP_377407329.1">
    <property type="nucleotide sequence ID" value="NZ_JBHSCY010000001.1"/>
</dbReference>
<dbReference type="Proteomes" id="UP001595826">
    <property type="component" value="Unassembled WGS sequence"/>
</dbReference>
<dbReference type="SMART" id="SM00796">
    <property type="entry name" value="AHS1"/>
    <property type="match status" value="1"/>
</dbReference>
<dbReference type="SUPFAM" id="SSF50891">
    <property type="entry name" value="Cyclophilin-like"/>
    <property type="match status" value="1"/>
</dbReference>
<protein>
    <submittedName>
        <fullName evidence="6">5-oxoprolinase subunit PxpB</fullName>
        <ecNumber evidence="6">3.5.2.9</ecNumber>
    </submittedName>
</protein>
<evidence type="ECO:0000313" key="6">
    <source>
        <dbReference type="EMBL" id="MFC4267438.1"/>
    </source>
</evidence>
<dbReference type="Gene3D" id="2.40.100.10">
    <property type="entry name" value="Cyclophilin-like"/>
    <property type="match status" value="1"/>
</dbReference>
<evidence type="ECO:0000256" key="1">
    <source>
        <dbReference type="ARBA" id="ARBA00022741"/>
    </source>
</evidence>
<evidence type="ECO:0000256" key="4">
    <source>
        <dbReference type="SAM" id="Phobius"/>
    </source>
</evidence>
<dbReference type="Gene3D" id="3.30.1360.40">
    <property type="match status" value="1"/>
</dbReference>
<feature type="domain" description="Carboxyltransferase" evidence="5">
    <location>
        <begin position="5"/>
        <end position="205"/>
    </location>
</feature>
<reference evidence="7" key="1">
    <citation type="journal article" date="2019" name="Int. J. Syst. Evol. Microbiol.">
        <title>The Global Catalogue of Microorganisms (GCM) 10K type strain sequencing project: providing services to taxonomists for standard genome sequencing and annotation.</title>
        <authorList>
            <consortium name="The Broad Institute Genomics Platform"/>
            <consortium name="The Broad Institute Genome Sequencing Center for Infectious Disease"/>
            <person name="Wu L."/>
            <person name="Ma J."/>
        </authorList>
    </citation>
    <scope>NUCLEOTIDE SEQUENCE [LARGE SCALE GENOMIC DNA]</scope>
    <source>
        <strain evidence="7">CECT 8655</strain>
    </source>
</reference>
<keyword evidence="2 6" id="KW-0378">Hydrolase</keyword>
<keyword evidence="3" id="KW-0067">ATP-binding</keyword>
<dbReference type="NCBIfam" id="TIGR00370">
    <property type="entry name" value="5-oxoprolinase subunit PxpB"/>
    <property type="match status" value="1"/>
</dbReference>